<evidence type="ECO:0000313" key="3">
    <source>
        <dbReference type="EMBL" id="EJT72195.1"/>
    </source>
</evidence>
<evidence type="ECO:0000313" key="5">
    <source>
        <dbReference type="Proteomes" id="UP000006039"/>
    </source>
</evidence>
<sequence length="306" mass="32377">MLPSLPLLPLLAIAQGGATLRAPAGIPDGAYELTDGPRGRTAYRSLSGLLAATPASIAGRRGGGVDLATLGASSSTPTKPKRKGKGKPAAVAAVPTVTVTAAAVIAQANIGISNSNNSPAPPQQVGVPFVPVGGVVPGFQQEQQQEQQVAAEELVEEVEEVPSDARKLTSLVPRPKNEGSRQWPKPFPAVKLQCRAREEPKVVGFMPSDERKGREALNAYCSSGSQVKHRGSLMLKMATAQVYVCNTAFSGHQGCDVDEYDYVMSLLDTYCGPGQAGNGWFPDWAKTYGRDREGQDMCWGFDKQGR</sequence>
<dbReference type="OrthoDB" id="5006988at2759"/>
<dbReference type="eggNOG" id="ENOG502T7EG">
    <property type="taxonomic scope" value="Eukaryota"/>
</dbReference>
<feature type="signal peptide" evidence="2">
    <location>
        <begin position="1"/>
        <end position="19"/>
    </location>
</feature>
<name>J3P6C1_GAET3</name>
<reference evidence="3" key="3">
    <citation type="submission" date="2010-09" db="EMBL/GenBank/DDBJ databases">
        <title>Annotation of Gaeumannomyces graminis var. tritici R3-111a-1.</title>
        <authorList>
            <consortium name="The Broad Institute Genome Sequencing Platform"/>
            <person name="Ma L.-J."/>
            <person name="Dead R."/>
            <person name="Young S.K."/>
            <person name="Zeng Q."/>
            <person name="Gargeya S."/>
            <person name="Fitzgerald M."/>
            <person name="Haas B."/>
            <person name="Abouelleil A."/>
            <person name="Alvarado L."/>
            <person name="Arachchi H.M."/>
            <person name="Berlin A."/>
            <person name="Brown A."/>
            <person name="Chapman S.B."/>
            <person name="Chen Z."/>
            <person name="Dunbar C."/>
            <person name="Freedman E."/>
            <person name="Gearin G."/>
            <person name="Gellesch M."/>
            <person name="Goldberg J."/>
            <person name="Griggs A."/>
            <person name="Gujja S."/>
            <person name="Heiman D."/>
            <person name="Howarth C."/>
            <person name="Larson L."/>
            <person name="Lui A."/>
            <person name="MacDonald P.J.P."/>
            <person name="Mehta T."/>
            <person name="Montmayeur A."/>
            <person name="Murphy C."/>
            <person name="Neiman D."/>
            <person name="Pearson M."/>
            <person name="Priest M."/>
            <person name="Roberts A."/>
            <person name="Saif S."/>
            <person name="Shea T."/>
            <person name="Shenoy N."/>
            <person name="Sisk P."/>
            <person name="Stolte C."/>
            <person name="Sykes S."/>
            <person name="Yandava C."/>
            <person name="Wortman J."/>
            <person name="Nusbaum C."/>
            <person name="Birren B."/>
        </authorList>
    </citation>
    <scope>NUCLEOTIDE SEQUENCE</scope>
    <source>
        <strain evidence="3">R3-111a-1</strain>
    </source>
</reference>
<reference evidence="5" key="1">
    <citation type="submission" date="2010-07" db="EMBL/GenBank/DDBJ databases">
        <title>The genome sequence of Gaeumannomyces graminis var. tritici strain R3-111a-1.</title>
        <authorList>
            <consortium name="The Broad Institute Genome Sequencing Platform"/>
            <person name="Ma L.-J."/>
            <person name="Dead R."/>
            <person name="Young S."/>
            <person name="Zeng Q."/>
            <person name="Koehrsen M."/>
            <person name="Alvarado L."/>
            <person name="Berlin A."/>
            <person name="Chapman S.B."/>
            <person name="Chen Z."/>
            <person name="Freedman E."/>
            <person name="Gellesch M."/>
            <person name="Goldberg J."/>
            <person name="Griggs A."/>
            <person name="Gujja S."/>
            <person name="Heilman E.R."/>
            <person name="Heiman D."/>
            <person name="Hepburn T."/>
            <person name="Howarth C."/>
            <person name="Jen D."/>
            <person name="Larson L."/>
            <person name="Mehta T."/>
            <person name="Neiman D."/>
            <person name="Pearson M."/>
            <person name="Roberts A."/>
            <person name="Saif S."/>
            <person name="Shea T."/>
            <person name="Shenoy N."/>
            <person name="Sisk P."/>
            <person name="Stolte C."/>
            <person name="Sykes S."/>
            <person name="Walk T."/>
            <person name="White J."/>
            <person name="Yandava C."/>
            <person name="Haas B."/>
            <person name="Nusbaum C."/>
            <person name="Birren B."/>
        </authorList>
    </citation>
    <scope>NUCLEOTIDE SEQUENCE [LARGE SCALE GENOMIC DNA]</scope>
    <source>
        <strain evidence="5">R3-111a-1</strain>
    </source>
</reference>
<feature type="region of interest" description="Disordered" evidence="1">
    <location>
        <begin position="68"/>
        <end position="89"/>
    </location>
</feature>
<reference evidence="4" key="5">
    <citation type="submission" date="2018-04" db="UniProtKB">
        <authorList>
            <consortium name="EnsemblFungi"/>
        </authorList>
    </citation>
    <scope>IDENTIFICATION</scope>
    <source>
        <strain evidence="4">R3-111a-1</strain>
    </source>
</reference>
<gene>
    <name evidence="4" type="primary">20349520</name>
    <name evidence="3" type="ORF">GGTG_09062</name>
</gene>
<protein>
    <submittedName>
        <fullName evidence="3 4">Uncharacterized protein</fullName>
    </submittedName>
</protein>
<dbReference type="VEuPathDB" id="FungiDB:GGTG_09062"/>
<accession>J3P6C1</accession>
<dbReference type="RefSeq" id="XP_009225169.1">
    <property type="nucleotide sequence ID" value="XM_009226905.1"/>
</dbReference>
<keyword evidence="5" id="KW-1185">Reference proteome</keyword>
<reference evidence="4" key="4">
    <citation type="journal article" date="2015" name="G3 (Bethesda)">
        <title>Genome sequences of three phytopathogenic species of the Magnaporthaceae family of fungi.</title>
        <authorList>
            <person name="Okagaki L.H."/>
            <person name="Nunes C.C."/>
            <person name="Sailsbery J."/>
            <person name="Clay B."/>
            <person name="Brown D."/>
            <person name="John T."/>
            <person name="Oh Y."/>
            <person name="Young N."/>
            <person name="Fitzgerald M."/>
            <person name="Haas B.J."/>
            <person name="Zeng Q."/>
            <person name="Young S."/>
            <person name="Adiconis X."/>
            <person name="Fan L."/>
            <person name="Levin J.Z."/>
            <person name="Mitchell T.K."/>
            <person name="Okubara P.A."/>
            <person name="Farman M.L."/>
            <person name="Kohn L.M."/>
            <person name="Birren B."/>
            <person name="Ma L.-J."/>
            <person name="Dean R.A."/>
        </authorList>
    </citation>
    <scope>NUCLEOTIDE SEQUENCE</scope>
    <source>
        <strain evidence="4">R3-111a-1</strain>
    </source>
</reference>
<reference evidence="3" key="2">
    <citation type="submission" date="2010-07" db="EMBL/GenBank/DDBJ databases">
        <authorList>
            <consortium name="The Broad Institute Genome Sequencing Platform"/>
            <consortium name="Broad Institute Genome Sequencing Center for Infectious Disease"/>
            <person name="Ma L.-J."/>
            <person name="Dead R."/>
            <person name="Young S."/>
            <person name="Zeng Q."/>
            <person name="Koehrsen M."/>
            <person name="Alvarado L."/>
            <person name="Berlin A."/>
            <person name="Chapman S.B."/>
            <person name="Chen Z."/>
            <person name="Freedman E."/>
            <person name="Gellesch M."/>
            <person name="Goldberg J."/>
            <person name="Griggs A."/>
            <person name="Gujja S."/>
            <person name="Heilman E.R."/>
            <person name="Heiman D."/>
            <person name="Hepburn T."/>
            <person name="Howarth C."/>
            <person name="Jen D."/>
            <person name="Larson L."/>
            <person name="Mehta T."/>
            <person name="Neiman D."/>
            <person name="Pearson M."/>
            <person name="Roberts A."/>
            <person name="Saif S."/>
            <person name="Shea T."/>
            <person name="Shenoy N."/>
            <person name="Sisk P."/>
            <person name="Stolte C."/>
            <person name="Sykes S."/>
            <person name="Walk T."/>
            <person name="White J."/>
            <person name="Yandava C."/>
            <person name="Haas B."/>
            <person name="Nusbaum C."/>
            <person name="Birren B."/>
        </authorList>
    </citation>
    <scope>NUCLEOTIDE SEQUENCE</scope>
    <source>
        <strain evidence="3">R3-111a-1</strain>
    </source>
</reference>
<evidence type="ECO:0000256" key="2">
    <source>
        <dbReference type="SAM" id="SignalP"/>
    </source>
</evidence>
<dbReference type="Proteomes" id="UP000006039">
    <property type="component" value="Unassembled WGS sequence"/>
</dbReference>
<dbReference type="AlphaFoldDB" id="J3P6C1"/>
<organism evidence="3">
    <name type="scientific">Gaeumannomyces tritici (strain R3-111a-1)</name>
    <name type="common">Wheat and barley take-all root rot fungus</name>
    <name type="synonym">Gaeumannomyces graminis var. tritici</name>
    <dbReference type="NCBI Taxonomy" id="644352"/>
    <lineage>
        <taxon>Eukaryota</taxon>
        <taxon>Fungi</taxon>
        <taxon>Dikarya</taxon>
        <taxon>Ascomycota</taxon>
        <taxon>Pezizomycotina</taxon>
        <taxon>Sordariomycetes</taxon>
        <taxon>Sordariomycetidae</taxon>
        <taxon>Magnaporthales</taxon>
        <taxon>Magnaporthaceae</taxon>
        <taxon>Gaeumannomyces</taxon>
    </lineage>
</organism>
<evidence type="ECO:0000313" key="4">
    <source>
        <dbReference type="EnsemblFungi" id="EJT72195"/>
    </source>
</evidence>
<dbReference type="EMBL" id="GL385399">
    <property type="protein sequence ID" value="EJT72195.1"/>
    <property type="molecule type" value="Genomic_DNA"/>
</dbReference>
<keyword evidence="2" id="KW-0732">Signal</keyword>
<evidence type="ECO:0000256" key="1">
    <source>
        <dbReference type="SAM" id="MobiDB-lite"/>
    </source>
</evidence>
<dbReference type="HOGENOM" id="CLU_909256_0_0_1"/>
<dbReference type="GeneID" id="20349520"/>
<feature type="chain" id="PRO_5015095020" evidence="2">
    <location>
        <begin position="20"/>
        <end position="306"/>
    </location>
</feature>
<dbReference type="EnsemblFungi" id="EJT72195">
    <property type="protein sequence ID" value="EJT72195"/>
    <property type="gene ID" value="GGTG_09062"/>
</dbReference>
<proteinExistence type="predicted"/>